<evidence type="ECO:0000256" key="4">
    <source>
        <dbReference type="ARBA" id="ARBA00022448"/>
    </source>
</evidence>
<comment type="subcellular location">
    <subcellularLocation>
        <location evidence="1 13">Cell inner membrane</location>
        <topology evidence="1 13">Single-pass membrane protein</topology>
        <orientation evidence="1 13">Periplasmic side</orientation>
    </subcellularLocation>
</comment>
<dbReference type="SUPFAM" id="SSF74653">
    <property type="entry name" value="TolA/TonB C-terminal domain"/>
    <property type="match status" value="1"/>
</dbReference>
<dbReference type="InterPro" id="IPR051045">
    <property type="entry name" value="TonB-dependent_transducer"/>
</dbReference>
<feature type="domain" description="TonB C-terminal" evidence="15">
    <location>
        <begin position="161"/>
        <end position="251"/>
    </location>
</feature>
<dbReference type="GO" id="GO:0098797">
    <property type="term" value="C:plasma membrane protein complex"/>
    <property type="evidence" value="ECO:0007669"/>
    <property type="project" value="TreeGrafter"/>
</dbReference>
<dbReference type="NCBIfam" id="TIGR01352">
    <property type="entry name" value="tonB_Cterm"/>
    <property type="match status" value="1"/>
</dbReference>
<evidence type="ECO:0000256" key="2">
    <source>
        <dbReference type="ARBA" id="ARBA00006555"/>
    </source>
</evidence>
<dbReference type="PRINTS" id="PR01374">
    <property type="entry name" value="TONBPROTEIN"/>
</dbReference>
<feature type="region of interest" description="Disordered" evidence="14">
    <location>
        <begin position="145"/>
        <end position="164"/>
    </location>
</feature>
<keyword evidence="11 13" id="KW-0472">Membrane</keyword>
<evidence type="ECO:0000256" key="12">
    <source>
        <dbReference type="ARBA" id="ARBA00025849"/>
    </source>
</evidence>
<feature type="compositionally biased region" description="Polar residues" evidence="14">
    <location>
        <begin position="145"/>
        <end position="161"/>
    </location>
</feature>
<dbReference type="InterPro" id="IPR037682">
    <property type="entry name" value="TonB_C"/>
</dbReference>
<keyword evidence="13" id="KW-0735">Signal-anchor</keyword>
<dbReference type="PROSITE" id="PS52015">
    <property type="entry name" value="TONB_CTD"/>
    <property type="match status" value="1"/>
</dbReference>
<evidence type="ECO:0000259" key="15">
    <source>
        <dbReference type="PROSITE" id="PS52015"/>
    </source>
</evidence>
<dbReference type="PANTHER" id="PTHR33446">
    <property type="entry name" value="PROTEIN TONB-RELATED"/>
    <property type="match status" value="1"/>
</dbReference>
<dbReference type="OrthoDB" id="1628901at2"/>
<dbReference type="KEGG" id="fsm:CCS41_00730"/>
<dbReference type="Pfam" id="PF03544">
    <property type="entry name" value="TonB_C"/>
    <property type="match status" value="1"/>
</dbReference>
<dbReference type="EMBL" id="CP021659">
    <property type="protein sequence ID" value="AWK13349.1"/>
    <property type="molecule type" value="Genomic_DNA"/>
</dbReference>
<keyword evidence="5 13" id="KW-1003">Cell membrane</keyword>
<dbReference type="Gene3D" id="3.30.2420.10">
    <property type="entry name" value="TonB"/>
    <property type="match status" value="1"/>
</dbReference>
<evidence type="ECO:0000256" key="11">
    <source>
        <dbReference type="ARBA" id="ARBA00023136"/>
    </source>
</evidence>
<evidence type="ECO:0000256" key="8">
    <source>
        <dbReference type="ARBA" id="ARBA00022737"/>
    </source>
</evidence>
<proteinExistence type="inferred from homology"/>
<dbReference type="PANTHER" id="PTHR33446:SF8">
    <property type="entry name" value="PROTEIN TONB"/>
    <property type="match status" value="1"/>
</dbReference>
<keyword evidence="10 13" id="KW-1133">Transmembrane helix</keyword>
<keyword evidence="17" id="KW-1185">Reference proteome</keyword>
<evidence type="ECO:0000256" key="7">
    <source>
        <dbReference type="ARBA" id="ARBA00022692"/>
    </source>
</evidence>
<feature type="transmembrane region" description="Helical" evidence="13">
    <location>
        <begin position="20"/>
        <end position="42"/>
    </location>
</feature>
<dbReference type="GO" id="GO:0015031">
    <property type="term" value="P:protein transport"/>
    <property type="evidence" value="ECO:0007669"/>
    <property type="project" value="UniProtKB-UniRule"/>
</dbReference>
<evidence type="ECO:0000256" key="5">
    <source>
        <dbReference type="ARBA" id="ARBA00022475"/>
    </source>
</evidence>
<dbReference type="GO" id="GO:0055085">
    <property type="term" value="P:transmembrane transport"/>
    <property type="evidence" value="ECO:0007669"/>
    <property type="project" value="InterPro"/>
</dbReference>
<evidence type="ECO:0000256" key="6">
    <source>
        <dbReference type="ARBA" id="ARBA00022519"/>
    </source>
</evidence>
<protein>
    <recommendedName>
        <fullName evidence="3 13">Protein TonB</fullName>
    </recommendedName>
</protein>
<sequence length="256" mass="27990">MRKYPVTMQQIKIFPDHRIIWPAILSTVLHVSLITALLYVSVQDMPIFPDITEVPSAVTRVNISTFAPVPQSLSVTQAVVGKSQSQSLKATIPKMTQAKPLVNDPLVKSARSKVISKNAAAKSVPTASTLKNLTTVSENTTAISKHSATASGNSETVSGDPTTIKPKALSRAKPVYPARAWAAGIEGEVKVRYDVDENGLVINVKVLQATPRNIFEREVKKVMKKWRYESIAFKGYVMVIKFKINGLSMATEVSTR</sequence>
<dbReference type="GO" id="GO:0030288">
    <property type="term" value="C:outer membrane-bounded periplasmic space"/>
    <property type="evidence" value="ECO:0007669"/>
    <property type="project" value="InterPro"/>
</dbReference>
<dbReference type="GO" id="GO:0031992">
    <property type="term" value="F:energy transducer activity"/>
    <property type="evidence" value="ECO:0007669"/>
    <property type="project" value="InterPro"/>
</dbReference>
<evidence type="ECO:0000256" key="3">
    <source>
        <dbReference type="ARBA" id="ARBA00022362"/>
    </source>
</evidence>
<dbReference type="InterPro" id="IPR003538">
    <property type="entry name" value="TonB"/>
</dbReference>
<gene>
    <name evidence="16" type="ORF">CCS41_00730</name>
</gene>
<dbReference type="STRING" id="1878942.GCA_900128755_00975"/>
<evidence type="ECO:0000256" key="10">
    <source>
        <dbReference type="ARBA" id="ARBA00022989"/>
    </source>
</evidence>
<evidence type="ECO:0000313" key="16">
    <source>
        <dbReference type="EMBL" id="AWK13349.1"/>
    </source>
</evidence>
<dbReference type="GO" id="GO:0015891">
    <property type="term" value="P:siderophore transport"/>
    <property type="evidence" value="ECO:0007669"/>
    <property type="project" value="InterPro"/>
</dbReference>
<dbReference type="AlphaFoldDB" id="A0A2U8I2M0"/>
<dbReference type="InterPro" id="IPR006260">
    <property type="entry name" value="TonB/TolA_C"/>
</dbReference>
<dbReference type="Proteomes" id="UP000261875">
    <property type="component" value="Chromosome"/>
</dbReference>
<keyword evidence="4 13" id="KW-0813">Transport</keyword>
<keyword evidence="9 13" id="KW-0653">Protein transport</keyword>
<name>A0A2U8I2M0_9GAMM</name>
<reference evidence="16 17" key="1">
    <citation type="submission" date="2017-05" db="EMBL/GenBank/DDBJ databases">
        <title>Genome sequence of Candidatus Fukatsuia symbiotica and Candidatus Hamiltonella defensa from Acyrthosiphon pisum strain 5D.</title>
        <authorList>
            <person name="Patel V.A."/>
            <person name="Chevignon G."/>
            <person name="Russell J.A."/>
            <person name="Oliver K.M."/>
        </authorList>
    </citation>
    <scope>NUCLEOTIDE SEQUENCE [LARGE SCALE GENOMIC DNA]</scope>
    <source>
        <strain evidence="16 17">5D</strain>
    </source>
</reference>
<keyword evidence="7 13" id="KW-0812">Transmembrane</keyword>
<comment type="function">
    <text evidence="13">Interacts with outer membrane receptor proteins that carry out high-affinity binding and energy dependent uptake into the periplasmic space of specific substrates. It could act to transduce energy from the cytoplasmic membrane to specific energy-requiring processes in the outer membrane, resulting in the release into the periplasm of ligands bound by these outer membrane proteins.</text>
</comment>
<evidence type="ECO:0000256" key="9">
    <source>
        <dbReference type="ARBA" id="ARBA00022927"/>
    </source>
</evidence>
<keyword evidence="8" id="KW-0677">Repeat</keyword>
<accession>A0A2U8I2M0</accession>
<evidence type="ECO:0000256" key="14">
    <source>
        <dbReference type="SAM" id="MobiDB-lite"/>
    </source>
</evidence>
<evidence type="ECO:0000256" key="13">
    <source>
        <dbReference type="RuleBase" id="RU362123"/>
    </source>
</evidence>
<comment type="subunit">
    <text evidence="12">Homodimer. Forms a complex with the accessory proteins ExbB and ExbD.</text>
</comment>
<organism evidence="16 17">
    <name type="scientific">Candidatus Fukatsuia symbiotica</name>
    <dbReference type="NCBI Taxonomy" id="1878942"/>
    <lineage>
        <taxon>Bacteria</taxon>
        <taxon>Pseudomonadati</taxon>
        <taxon>Pseudomonadota</taxon>
        <taxon>Gammaproteobacteria</taxon>
        <taxon>Enterobacterales</taxon>
        <taxon>Yersiniaceae</taxon>
        <taxon>Candidatus Fukatsuia</taxon>
    </lineage>
</organism>
<evidence type="ECO:0000256" key="1">
    <source>
        <dbReference type="ARBA" id="ARBA00004383"/>
    </source>
</evidence>
<dbReference type="RefSeq" id="WP_083429576.1">
    <property type="nucleotide sequence ID" value="NZ_FQSP02000006.1"/>
</dbReference>
<evidence type="ECO:0000313" key="17">
    <source>
        <dbReference type="Proteomes" id="UP000261875"/>
    </source>
</evidence>
<comment type="similarity">
    <text evidence="2 13">Belongs to the TonB family.</text>
</comment>
<keyword evidence="6 13" id="KW-0997">Cell inner membrane</keyword>